<feature type="active site" description="Nucleophile" evidence="7">
    <location>
        <position position="218"/>
    </location>
</feature>
<dbReference type="GO" id="GO:0008360">
    <property type="term" value="P:regulation of cell shape"/>
    <property type="evidence" value="ECO:0007669"/>
    <property type="project" value="UniProtKB-UniRule"/>
</dbReference>
<dbReference type="PANTHER" id="PTHR36699:SF1">
    <property type="entry name" value="L,D-TRANSPEPTIDASE YAFK-RELATED"/>
    <property type="match status" value="1"/>
</dbReference>
<dbReference type="CDD" id="cd16913">
    <property type="entry name" value="YkuD_like"/>
    <property type="match status" value="1"/>
</dbReference>
<evidence type="ECO:0000313" key="11">
    <source>
        <dbReference type="Proteomes" id="UP000323632"/>
    </source>
</evidence>
<evidence type="ECO:0000256" key="5">
    <source>
        <dbReference type="ARBA" id="ARBA00022984"/>
    </source>
</evidence>
<sequence length="304" mass="35206">MKQSKYGCFINCPATIGLLIGRGLYLSFSKNQYLYDSFINYFQYQMRFSLQKAYSFLAFVLIFFTGSVQIFAQADNSNFKNYQLAAPRVAKAYAQYNDLLKKQFEAKGLNYPPKNIYIRAFKAQNELEIWVKNNDNDTFTLFKQYKICALSGSLGPKRWEGDRQVPEGYYFISNFNPSSDFYLSLLLSYPNYSDMLLGNKADPGGDIYIHGGCVTIGCLPMQDEGIQEIYTLCLNAKINGQNNIPVHIFPTRFNKAGLNFLGREYADDVNRQRFWINLKAGYDHFERTHTLYPVMYNQEGKYIY</sequence>
<protein>
    <submittedName>
        <fullName evidence="10">L,D-transpeptidase family protein</fullName>
    </submittedName>
</protein>
<organism evidence="10 11">
    <name type="scientific">Taibaiella lutea</name>
    <dbReference type="NCBI Taxonomy" id="2608001"/>
    <lineage>
        <taxon>Bacteria</taxon>
        <taxon>Pseudomonadati</taxon>
        <taxon>Bacteroidota</taxon>
        <taxon>Chitinophagia</taxon>
        <taxon>Chitinophagales</taxon>
        <taxon>Chitinophagaceae</taxon>
        <taxon>Taibaiella</taxon>
    </lineage>
</organism>
<comment type="caution">
    <text evidence="10">The sequence shown here is derived from an EMBL/GenBank/DDBJ whole genome shotgun (WGS) entry which is preliminary data.</text>
</comment>
<feature type="transmembrane region" description="Helical" evidence="8">
    <location>
        <begin position="53"/>
        <end position="72"/>
    </location>
</feature>
<keyword evidence="3" id="KW-0808">Transferase</keyword>
<dbReference type="EMBL" id="VWSH01000003">
    <property type="protein sequence ID" value="KAA5533182.1"/>
    <property type="molecule type" value="Genomic_DNA"/>
</dbReference>
<dbReference type="GO" id="GO:0071555">
    <property type="term" value="P:cell wall organization"/>
    <property type="evidence" value="ECO:0007669"/>
    <property type="project" value="UniProtKB-UniRule"/>
</dbReference>
<keyword evidence="8" id="KW-1133">Transmembrane helix</keyword>
<dbReference type="GO" id="GO:0009252">
    <property type="term" value="P:peptidoglycan biosynthetic process"/>
    <property type="evidence" value="ECO:0007669"/>
    <property type="project" value="UniProtKB-UniPathway"/>
</dbReference>
<evidence type="ECO:0000256" key="6">
    <source>
        <dbReference type="ARBA" id="ARBA00023316"/>
    </source>
</evidence>
<proteinExistence type="inferred from homology"/>
<comment type="pathway">
    <text evidence="1 7">Cell wall biogenesis; peptidoglycan biosynthesis.</text>
</comment>
<dbReference type="SUPFAM" id="SSF141523">
    <property type="entry name" value="L,D-transpeptidase catalytic domain-like"/>
    <property type="match status" value="1"/>
</dbReference>
<dbReference type="PROSITE" id="PS52029">
    <property type="entry name" value="LD_TPASE"/>
    <property type="match status" value="1"/>
</dbReference>
<accession>A0A5M6CGY9</accession>
<dbReference type="GO" id="GO:0004180">
    <property type="term" value="F:carboxypeptidase activity"/>
    <property type="evidence" value="ECO:0007669"/>
    <property type="project" value="UniProtKB-ARBA"/>
</dbReference>
<dbReference type="Proteomes" id="UP000323632">
    <property type="component" value="Unassembled WGS sequence"/>
</dbReference>
<gene>
    <name evidence="10" type="ORF">F0919_11580</name>
</gene>
<dbReference type="InterPro" id="IPR005490">
    <property type="entry name" value="LD_TPept_cat_dom"/>
</dbReference>
<dbReference type="AlphaFoldDB" id="A0A5M6CGY9"/>
<evidence type="ECO:0000256" key="7">
    <source>
        <dbReference type="PROSITE-ProRule" id="PRU01373"/>
    </source>
</evidence>
<reference evidence="10 11" key="1">
    <citation type="submission" date="2019-09" db="EMBL/GenBank/DDBJ databases">
        <title>Genome sequence and assembly of Taibaiella sp.</title>
        <authorList>
            <person name="Chhetri G."/>
        </authorList>
    </citation>
    <scope>NUCLEOTIDE SEQUENCE [LARGE SCALE GENOMIC DNA]</scope>
    <source>
        <strain evidence="10 11">KVB11</strain>
    </source>
</reference>
<keyword evidence="4 7" id="KW-0133">Cell shape</keyword>
<dbReference type="InterPro" id="IPR038063">
    <property type="entry name" value="Transpep_catalytic_dom"/>
</dbReference>
<evidence type="ECO:0000256" key="2">
    <source>
        <dbReference type="ARBA" id="ARBA00005992"/>
    </source>
</evidence>
<feature type="active site" description="Proton donor/acceptor" evidence="7">
    <location>
        <position position="210"/>
    </location>
</feature>
<keyword evidence="11" id="KW-1185">Reference proteome</keyword>
<name>A0A5M6CGY9_9BACT</name>
<evidence type="ECO:0000256" key="4">
    <source>
        <dbReference type="ARBA" id="ARBA00022960"/>
    </source>
</evidence>
<comment type="similarity">
    <text evidence="2">Belongs to the YkuD family.</text>
</comment>
<dbReference type="GO" id="GO:0016740">
    <property type="term" value="F:transferase activity"/>
    <property type="evidence" value="ECO:0007669"/>
    <property type="project" value="UniProtKB-KW"/>
</dbReference>
<keyword evidence="8" id="KW-0472">Membrane</keyword>
<evidence type="ECO:0000259" key="9">
    <source>
        <dbReference type="PROSITE" id="PS52029"/>
    </source>
</evidence>
<dbReference type="PANTHER" id="PTHR36699">
    <property type="entry name" value="LD-TRANSPEPTIDASE"/>
    <property type="match status" value="1"/>
</dbReference>
<dbReference type="UniPathway" id="UPA00219"/>
<keyword evidence="8" id="KW-0812">Transmembrane</keyword>
<evidence type="ECO:0000256" key="1">
    <source>
        <dbReference type="ARBA" id="ARBA00004752"/>
    </source>
</evidence>
<keyword evidence="6 7" id="KW-0961">Cell wall biogenesis/degradation</keyword>
<evidence type="ECO:0000256" key="8">
    <source>
        <dbReference type="SAM" id="Phobius"/>
    </source>
</evidence>
<keyword evidence="5 7" id="KW-0573">Peptidoglycan synthesis</keyword>
<dbReference type="Pfam" id="PF03734">
    <property type="entry name" value="YkuD"/>
    <property type="match status" value="1"/>
</dbReference>
<evidence type="ECO:0000313" key="10">
    <source>
        <dbReference type="EMBL" id="KAA5533182.1"/>
    </source>
</evidence>
<evidence type="ECO:0000256" key="3">
    <source>
        <dbReference type="ARBA" id="ARBA00022679"/>
    </source>
</evidence>
<feature type="domain" description="L,D-TPase catalytic" evidence="9">
    <location>
        <begin position="116"/>
        <end position="249"/>
    </location>
</feature>